<organism evidence="5 6">
    <name type="scientific">Pseudonocardia oroxyli</name>
    <dbReference type="NCBI Taxonomy" id="366584"/>
    <lineage>
        <taxon>Bacteria</taxon>
        <taxon>Bacillati</taxon>
        <taxon>Actinomycetota</taxon>
        <taxon>Actinomycetes</taxon>
        <taxon>Pseudonocardiales</taxon>
        <taxon>Pseudonocardiaceae</taxon>
        <taxon>Pseudonocardia</taxon>
    </lineage>
</organism>
<keyword evidence="1" id="KW-0805">Transcription regulation</keyword>
<feature type="domain" description="HTH luxR-type" evidence="4">
    <location>
        <begin position="188"/>
        <end position="253"/>
    </location>
</feature>
<dbReference type="SMART" id="SM00421">
    <property type="entry name" value="HTH_LUXR"/>
    <property type="match status" value="1"/>
</dbReference>
<keyword evidence="3" id="KW-0804">Transcription</keyword>
<evidence type="ECO:0000256" key="1">
    <source>
        <dbReference type="ARBA" id="ARBA00023015"/>
    </source>
</evidence>
<dbReference type="EMBL" id="FNBE01000008">
    <property type="protein sequence ID" value="SDF96375.1"/>
    <property type="molecule type" value="Genomic_DNA"/>
</dbReference>
<dbReference type="PROSITE" id="PS50043">
    <property type="entry name" value="HTH_LUXR_2"/>
    <property type="match status" value="1"/>
</dbReference>
<dbReference type="GO" id="GO:0006355">
    <property type="term" value="P:regulation of DNA-templated transcription"/>
    <property type="evidence" value="ECO:0007669"/>
    <property type="project" value="InterPro"/>
</dbReference>
<dbReference type="Gene3D" id="1.10.10.10">
    <property type="entry name" value="Winged helix-like DNA-binding domain superfamily/Winged helix DNA-binding domain"/>
    <property type="match status" value="1"/>
</dbReference>
<dbReference type="GO" id="GO:0003677">
    <property type="term" value="F:DNA binding"/>
    <property type="evidence" value="ECO:0007669"/>
    <property type="project" value="UniProtKB-KW"/>
</dbReference>
<evidence type="ECO:0000256" key="2">
    <source>
        <dbReference type="ARBA" id="ARBA00023125"/>
    </source>
</evidence>
<dbReference type="SUPFAM" id="SSF46894">
    <property type="entry name" value="C-terminal effector domain of the bipartite response regulators"/>
    <property type="match status" value="1"/>
</dbReference>
<dbReference type="CDD" id="cd06170">
    <property type="entry name" value="LuxR_C_like"/>
    <property type="match status" value="1"/>
</dbReference>
<evidence type="ECO:0000313" key="6">
    <source>
        <dbReference type="Proteomes" id="UP000198967"/>
    </source>
</evidence>
<proteinExistence type="predicted"/>
<accession>A0A1G7QD44</accession>
<dbReference type="InterPro" id="IPR000792">
    <property type="entry name" value="Tscrpt_reg_LuxR_C"/>
</dbReference>
<sequence>MGTMTGRDDGDWLEFVADLLREPLTELPVERVCDMLRRTFESAVVAVNDFQPDGTVHGRVLPLDASLGGYRDDLLAWGPAHTHTHPIVQFWGATGRLAVMQTADVPAALVDLRIFGEGAALLRDCGAGQQLAFPIGPGAAPRTLVVGRPHVYGPAQMALAERVWRVLNGLDRQYRAYAKAIRTASADRVASAIELTPRERGVLALLAEGHTAAAIARRLGIAERTVHKHLERCYGKLGVADRLSAVLRAQRLGLVADGELPG</sequence>
<reference evidence="5 6" key="1">
    <citation type="submission" date="2016-10" db="EMBL/GenBank/DDBJ databases">
        <authorList>
            <person name="de Groot N.N."/>
        </authorList>
    </citation>
    <scope>NUCLEOTIDE SEQUENCE [LARGE SCALE GENOMIC DNA]</scope>
    <source>
        <strain evidence="5 6">CGMCC 4.3143</strain>
    </source>
</reference>
<dbReference type="STRING" id="366584.SAMN05216377_10839"/>
<keyword evidence="2" id="KW-0238">DNA-binding</keyword>
<dbReference type="PRINTS" id="PR00038">
    <property type="entry name" value="HTHLUXR"/>
</dbReference>
<name>A0A1G7QD44_PSEOR</name>
<protein>
    <submittedName>
        <fullName evidence="5">Regulatory protein, luxR family</fullName>
    </submittedName>
</protein>
<dbReference type="AlphaFoldDB" id="A0A1G7QD44"/>
<gene>
    <name evidence="5" type="ORF">SAMN05216377_10839</name>
</gene>
<dbReference type="InterPro" id="IPR036388">
    <property type="entry name" value="WH-like_DNA-bd_sf"/>
</dbReference>
<evidence type="ECO:0000259" key="4">
    <source>
        <dbReference type="PROSITE" id="PS50043"/>
    </source>
</evidence>
<dbReference type="Proteomes" id="UP000198967">
    <property type="component" value="Unassembled WGS sequence"/>
</dbReference>
<evidence type="ECO:0000256" key="3">
    <source>
        <dbReference type="ARBA" id="ARBA00023163"/>
    </source>
</evidence>
<dbReference type="InterPro" id="IPR016032">
    <property type="entry name" value="Sig_transdc_resp-reg_C-effctor"/>
</dbReference>
<dbReference type="PANTHER" id="PTHR44688">
    <property type="entry name" value="DNA-BINDING TRANSCRIPTIONAL ACTIVATOR DEVR_DOSR"/>
    <property type="match status" value="1"/>
</dbReference>
<dbReference type="PANTHER" id="PTHR44688:SF16">
    <property type="entry name" value="DNA-BINDING TRANSCRIPTIONAL ACTIVATOR DEVR_DOSR"/>
    <property type="match status" value="1"/>
</dbReference>
<dbReference type="Pfam" id="PF00196">
    <property type="entry name" value="GerE"/>
    <property type="match status" value="1"/>
</dbReference>
<keyword evidence="6" id="KW-1185">Reference proteome</keyword>
<evidence type="ECO:0000313" key="5">
    <source>
        <dbReference type="EMBL" id="SDF96375.1"/>
    </source>
</evidence>